<evidence type="ECO:0000313" key="2">
    <source>
        <dbReference type="EMBL" id="TEB41044.1"/>
    </source>
</evidence>
<comment type="caution">
    <text evidence="2">The sequence shown here is derived from an EMBL/GenBank/DDBJ whole genome shotgun (WGS) entry which is preliminary data.</text>
</comment>
<dbReference type="PANTHER" id="PTHR48060">
    <property type="entry name" value="DNA DAMAGE-REPAIR/TOLERATION PROTEIN DRT100"/>
    <property type="match status" value="1"/>
</dbReference>
<dbReference type="AlphaFoldDB" id="A0A4Y7U464"/>
<dbReference type="GO" id="GO:0030313">
    <property type="term" value="C:cell envelope"/>
    <property type="evidence" value="ECO:0007669"/>
    <property type="project" value="UniProtKB-SubCell"/>
</dbReference>
<dbReference type="InterPro" id="IPR053211">
    <property type="entry name" value="DNA_repair-toleration"/>
</dbReference>
<evidence type="ECO:0008006" key="4">
    <source>
        <dbReference type="Google" id="ProtNLM"/>
    </source>
</evidence>
<gene>
    <name evidence="2" type="ORF">D0809_27530</name>
</gene>
<dbReference type="SUPFAM" id="SSF52058">
    <property type="entry name" value="L domain-like"/>
    <property type="match status" value="1"/>
</dbReference>
<evidence type="ECO:0000313" key="3">
    <source>
        <dbReference type="Proteomes" id="UP000298340"/>
    </source>
</evidence>
<dbReference type="Proteomes" id="UP000298340">
    <property type="component" value="Unassembled WGS sequence"/>
</dbReference>
<dbReference type="Gene3D" id="3.80.10.10">
    <property type="entry name" value="Ribonuclease Inhibitor"/>
    <property type="match status" value="1"/>
</dbReference>
<sequence>TLASPEILAQEKAALIALYNSTNGAAWTNTKNNQGAWPVNDPNSVVTRDWAGVSVDGAGRVTMLNLSSNNLTGVLPNLNALTELSAIWLQGNKIQGGNIDTFSESTKLSLLNIQSCNLDGNLQSL</sequence>
<keyword evidence="1" id="KW-0732">Signal</keyword>
<accession>A0A4Y7U464</accession>
<proteinExistence type="predicted"/>
<dbReference type="EMBL" id="QWDN01000627">
    <property type="protein sequence ID" value="TEB41044.1"/>
    <property type="molecule type" value="Genomic_DNA"/>
</dbReference>
<protein>
    <recommendedName>
        <fullName evidence="4">Leucine-rich repeat domain-containing protein</fullName>
    </recommendedName>
</protein>
<name>A0A4Y7U464_9FLAO</name>
<dbReference type="PANTHER" id="PTHR48060:SF21">
    <property type="entry name" value="L DOMAIN-LIKE PROTEIN"/>
    <property type="match status" value="1"/>
</dbReference>
<reference evidence="2 3" key="1">
    <citation type="journal article" date="2018" name="Syst. Appl. Microbiol.">
        <title>Flavobacterium circumlabens sp. nov. and Flavobacterium cupreum sp. nov., two psychrotrophic species isolated from Antarctic environmental samples.</title>
        <authorList>
            <person name="Kralova S."/>
            <person name="Busse H.J."/>
            <person name="Svec P."/>
            <person name="Maslanova I."/>
            <person name="Stankova E."/>
            <person name="Bartak M."/>
            <person name="Sedlacek I."/>
        </authorList>
    </citation>
    <scope>NUCLEOTIDE SEQUENCE [LARGE SCALE GENOMIC DNA]</scope>
    <source>
        <strain evidence="2 3">CCM 8828</strain>
    </source>
</reference>
<feature type="non-terminal residue" evidence="2">
    <location>
        <position position="1"/>
    </location>
</feature>
<organism evidence="2 3">
    <name type="scientific">Flavobacterium circumlabens</name>
    <dbReference type="NCBI Taxonomy" id="2133765"/>
    <lineage>
        <taxon>Bacteria</taxon>
        <taxon>Pseudomonadati</taxon>
        <taxon>Bacteroidota</taxon>
        <taxon>Flavobacteriia</taxon>
        <taxon>Flavobacteriales</taxon>
        <taxon>Flavobacteriaceae</taxon>
        <taxon>Flavobacterium</taxon>
    </lineage>
</organism>
<evidence type="ECO:0000256" key="1">
    <source>
        <dbReference type="ARBA" id="ARBA00022729"/>
    </source>
</evidence>
<dbReference type="InterPro" id="IPR032675">
    <property type="entry name" value="LRR_dom_sf"/>
</dbReference>
<feature type="non-terminal residue" evidence="2">
    <location>
        <position position="125"/>
    </location>
</feature>